<keyword evidence="4" id="KW-1185">Reference proteome</keyword>
<evidence type="ECO:0000256" key="1">
    <source>
        <dbReference type="ARBA" id="ARBA00004123"/>
    </source>
</evidence>
<sequence>MELLPLGQGMAPCVFLQYRNTGILLDCAMDIRMRCSAPIQAGQPGQAFILGPSFQHVKLLDIHAVLVSSPEGLLGLPYLMRLHRRFCTWRIYSTLAALEVARHLAAELQDVNTRIMNTVVMQPSGMPKGGNTKAGSEEDQLSMPTAETMGWSVDSDVQEGHEKAYQSCWSKGYYSNQDLLECLSRVEAVRYGQFVSIDGMNLQAVAYPSGGGMGHALWVISDETHRIGYASSLAPGPNLSLDLEPGTMSGLSALVLGSPALQGCRPDPNPSAFSTPDLKMACDMILETLKKGGNALVAVPATGAAWVLIEALAATQGLLNSEAGSSRLIAYVGPAARDSLALASTCVDFLNRCSSRDSLALASTCVDFLNRRRQGQLLHAESPFPFDNLLSSGHLVTASSLADPRLLAAWREPCVVLVSQCSLSAGPGQQLLRKWGADVLNLLLIDQSHRDCTVSAVPEDLLLLSELGPFMGRRSHGGGCTAAPGIRVQQCHVLPAPPSLSHMAELIGRACPRHLILQQKDSFEFEAHGVRSSSITNCSWLQEVSIAMLTHPVSLPTSQVPSSAINNLSWREHLRHADGQEVLTAHFEGALVLQNDTWQLEVMSDASQVSFPEGLSKEVLCWGAPTITGILGELQDQGMCWVDVRMMKQRSSTSSVNAANAIDDARAVQEEDIIIFQISSPKATIKLGKQWADIHSDSLQVCQTLRTCVARQLQSFT</sequence>
<dbReference type="AlphaFoldDB" id="A0A250XEI5"/>
<dbReference type="InterPro" id="IPR036866">
    <property type="entry name" value="RibonucZ/Hydroxyglut_hydro"/>
</dbReference>
<accession>A0A250XEI5</accession>
<comment type="subcellular location">
    <subcellularLocation>
        <location evidence="1">Nucleus</location>
    </subcellularLocation>
</comment>
<dbReference type="OrthoDB" id="548178at2759"/>
<dbReference type="Proteomes" id="UP000232323">
    <property type="component" value="Unassembled WGS sequence"/>
</dbReference>
<dbReference type="Gene3D" id="3.60.15.10">
    <property type="entry name" value="Ribonuclease Z/Hydroxyacylglutathione hydrolase-like"/>
    <property type="match status" value="1"/>
</dbReference>
<dbReference type="GO" id="GO:0034472">
    <property type="term" value="P:snRNA 3'-end processing"/>
    <property type="evidence" value="ECO:0007669"/>
    <property type="project" value="TreeGrafter"/>
</dbReference>
<evidence type="ECO:0000313" key="3">
    <source>
        <dbReference type="EMBL" id="GAX81329.1"/>
    </source>
</evidence>
<dbReference type="EMBL" id="BEGY01000064">
    <property type="protein sequence ID" value="GAX81329.1"/>
    <property type="molecule type" value="Genomic_DNA"/>
</dbReference>
<dbReference type="SUPFAM" id="SSF56281">
    <property type="entry name" value="Metallo-hydrolase/oxidoreductase"/>
    <property type="match status" value="1"/>
</dbReference>
<dbReference type="PANTHER" id="PTHR46094">
    <property type="entry name" value="INTEGRATOR COMPLEX SUBUNIT 9"/>
    <property type="match status" value="1"/>
</dbReference>
<comment type="caution">
    <text evidence="3">The sequence shown here is derived from an EMBL/GenBank/DDBJ whole genome shotgun (WGS) entry which is preliminary data.</text>
</comment>
<evidence type="ECO:0008006" key="5">
    <source>
        <dbReference type="Google" id="ProtNLM"/>
    </source>
</evidence>
<evidence type="ECO:0000256" key="2">
    <source>
        <dbReference type="ARBA" id="ARBA00023242"/>
    </source>
</evidence>
<gene>
    <name evidence="3" type="ORF">CEUSTIGMA_g8760.t1</name>
</gene>
<organism evidence="3 4">
    <name type="scientific">Chlamydomonas eustigma</name>
    <dbReference type="NCBI Taxonomy" id="1157962"/>
    <lineage>
        <taxon>Eukaryota</taxon>
        <taxon>Viridiplantae</taxon>
        <taxon>Chlorophyta</taxon>
        <taxon>core chlorophytes</taxon>
        <taxon>Chlorophyceae</taxon>
        <taxon>CS clade</taxon>
        <taxon>Chlamydomonadales</taxon>
        <taxon>Chlamydomonadaceae</taxon>
        <taxon>Chlamydomonas</taxon>
    </lineage>
</organism>
<reference evidence="3 4" key="1">
    <citation type="submission" date="2017-08" db="EMBL/GenBank/DDBJ databases">
        <title>Acidophilic green algal genome provides insights into adaptation to an acidic environment.</title>
        <authorList>
            <person name="Hirooka S."/>
            <person name="Hirose Y."/>
            <person name="Kanesaki Y."/>
            <person name="Higuchi S."/>
            <person name="Fujiwara T."/>
            <person name="Onuma R."/>
            <person name="Era A."/>
            <person name="Ohbayashi R."/>
            <person name="Uzuka A."/>
            <person name="Nozaki H."/>
            <person name="Yoshikawa H."/>
            <person name="Miyagishima S.Y."/>
        </authorList>
    </citation>
    <scope>NUCLEOTIDE SEQUENCE [LARGE SCALE GENOMIC DNA]</scope>
    <source>
        <strain evidence="3 4">NIES-2499</strain>
    </source>
</reference>
<name>A0A250XEI5_9CHLO</name>
<proteinExistence type="predicted"/>
<dbReference type="InterPro" id="IPR027074">
    <property type="entry name" value="Integrator_9su"/>
</dbReference>
<evidence type="ECO:0000313" key="4">
    <source>
        <dbReference type="Proteomes" id="UP000232323"/>
    </source>
</evidence>
<dbReference type="PANTHER" id="PTHR46094:SF1">
    <property type="entry name" value="INTEGRATOR COMPLEX SUBUNIT 9"/>
    <property type="match status" value="1"/>
</dbReference>
<dbReference type="STRING" id="1157962.A0A250XEI5"/>
<dbReference type="Gene3D" id="3.40.50.10890">
    <property type="match status" value="1"/>
</dbReference>
<keyword evidence="2" id="KW-0539">Nucleus</keyword>
<protein>
    <recommendedName>
        <fullName evidence="5">Beta-Casp domain-containing protein</fullName>
    </recommendedName>
</protein>
<dbReference type="GO" id="GO:0032039">
    <property type="term" value="C:integrator complex"/>
    <property type="evidence" value="ECO:0007669"/>
    <property type="project" value="InterPro"/>
</dbReference>